<dbReference type="HOGENOM" id="CLU_1087325_0_0_1"/>
<feature type="signal peptide" evidence="3">
    <location>
        <begin position="1"/>
        <end position="28"/>
    </location>
</feature>
<evidence type="ECO:0000256" key="1">
    <source>
        <dbReference type="SAM" id="MobiDB-lite"/>
    </source>
</evidence>
<evidence type="ECO:0008006" key="6">
    <source>
        <dbReference type="Google" id="ProtNLM"/>
    </source>
</evidence>
<reference evidence="4" key="1">
    <citation type="submission" date="2015-04" db="UniProtKB">
        <authorList>
            <consortium name="EnsemblPlants"/>
        </authorList>
    </citation>
    <scope>IDENTIFICATION</scope>
</reference>
<dbReference type="STRING" id="40148.A0A0E0B232"/>
<keyword evidence="3" id="KW-0732">Signal</keyword>
<dbReference type="AlphaFoldDB" id="A0A0E0B232"/>
<organism evidence="4">
    <name type="scientific">Oryza glumipatula</name>
    <dbReference type="NCBI Taxonomy" id="40148"/>
    <lineage>
        <taxon>Eukaryota</taxon>
        <taxon>Viridiplantae</taxon>
        <taxon>Streptophyta</taxon>
        <taxon>Embryophyta</taxon>
        <taxon>Tracheophyta</taxon>
        <taxon>Spermatophyta</taxon>
        <taxon>Magnoliopsida</taxon>
        <taxon>Liliopsida</taxon>
        <taxon>Poales</taxon>
        <taxon>Poaceae</taxon>
        <taxon>BOP clade</taxon>
        <taxon>Oryzoideae</taxon>
        <taxon>Oryzeae</taxon>
        <taxon>Oryzinae</taxon>
        <taxon>Oryza</taxon>
    </lineage>
</organism>
<evidence type="ECO:0000256" key="3">
    <source>
        <dbReference type="SAM" id="SignalP"/>
    </source>
</evidence>
<feature type="transmembrane region" description="Helical" evidence="2">
    <location>
        <begin position="194"/>
        <end position="214"/>
    </location>
</feature>
<evidence type="ECO:0000256" key="2">
    <source>
        <dbReference type="SAM" id="Phobius"/>
    </source>
</evidence>
<sequence>MSPSDQVLLFVCLRRVLLLYVAISAVAGEQNITEVVVGDEVVHAITKLQVGGGGVDSARNFTDVDGGDVCHREVHSITEEDGNVDDDEVQYAITNQGVGADGKLSSASQQVFYPARAEANTASAAAGKWRGHRMPTALQPELNSDDGHGQQFDRTDDQIQSSIADRLIATMIIVMLMVVMNGRASEINKKSRRATWFSPVAALTMLLLVVAASANSVTAAGPLAAAAAAGGGRNEAAVAAAASETMPLKAAAPGHSSCTTDPNTQQPVRCIPH</sequence>
<keyword evidence="2" id="KW-1133">Transmembrane helix</keyword>
<keyword evidence="2" id="KW-0812">Transmembrane</keyword>
<keyword evidence="2" id="KW-0472">Membrane</keyword>
<feature type="compositionally biased region" description="Polar residues" evidence="1">
    <location>
        <begin position="256"/>
        <end position="267"/>
    </location>
</feature>
<dbReference type="EnsemblPlants" id="OGLUM09G08040.1">
    <property type="protein sequence ID" value="OGLUM09G08040.1"/>
    <property type="gene ID" value="OGLUM09G08040"/>
</dbReference>
<evidence type="ECO:0000313" key="4">
    <source>
        <dbReference type="EnsemblPlants" id="OGLUM09G08040.1"/>
    </source>
</evidence>
<evidence type="ECO:0000313" key="5">
    <source>
        <dbReference type="Proteomes" id="UP000026961"/>
    </source>
</evidence>
<proteinExistence type="predicted"/>
<name>A0A0E0B232_9ORYZ</name>
<feature type="region of interest" description="Disordered" evidence="1">
    <location>
        <begin position="250"/>
        <end position="273"/>
    </location>
</feature>
<reference evidence="4" key="2">
    <citation type="submission" date="2018-05" db="EMBL/GenBank/DDBJ databases">
        <title>OgluRS3 (Oryza glumaepatula Reference Sequence Version 3).</title>
        <authorList>
            <person name="Zhang J."/>
            <person name="Kudrna D."/>
            <person name="Lee S."/>
            <person name="Talag J."/>
            <person name="Welchert J."/>
            <person name="Wing R.A."/>
        </authorList>
    </citation>
    <scope>NUCLEOTIDE SEQUENCE [LARGE SCALE GENOMIC DNA]</scope>
</reference>
<feature type="transmembrane region" description="Helical" evidence="2">
    <location>
        <begin position="163"/>
        <end position="182"/>
    </location>
</feature>
<dbReference type="Proteomes" id="UP000026961">
    <property type="component" value="Chromosome 9"/>
</dbReference>
<dbReference type="Gramene" id="OGLUM09G08040.1">
    <property type="protein sequence ID" value="OGLUM09G08040.1"/>
    <property type="gene ID" value="OGLUM09G08040"/>
</dbReference>
<protein>
    <recommendedName>
        <fullName evidence="6">PGG domain-containing protein</fullName>
    </recommendedName>
</protein>
<keyword evidence="5" id="KW-1185">Reference proteome</keyword>
<feature type="chain" id="PRO_5002354578" description="PGG domain-containing protein" evidence="3">
    <location>
        <begin position="29"/>
        <end position="273"/>
    </location>
</feature>
<accession>A0A0E0B232</accession>